<dbReference type="AlphaFoldDB" id="G2YUY0"/>
<accession>G2YUY0</accession>
<dbReference type="SUPFAM" id="SSF89372">
    <property type="entry name" value="Fucose-specific lectin"/>
    <property type="match status" value="1"/>
</dbReference>
<dbReference type="InParanoid" id="G2YUY0"/>
<dbReference type="EMBL" id="FQ790354">
    <property type="protein sequence ID" value="CCD55428.1"/>
    <property type="molecule type" value="Genomic_DNA"/>
</dbReference>
<dbReference type="HOGENOM" id="CLU_071082_0_0_1"/>
<reference evidence="2" key="1">
    <citation type="journal article" date="2011" name="PLoS Genet.">
        <title>Genomic analysis of the necrotrophic fungal pathogens Sclerotinia sclerotiorum and Botrytis cinerea.</title>
        <authorList>
            <person name="Amselem J."/>
            <person name="Cuomo C.A."/>
            <person name="van Kan J.A."/>
            <person name="Viaud M."/>
            <person name="Benito E.P."/>
            <person name="Couloux A."/>
            <person name="Coutinho P.M."/>
            <person name="de Vries R.P."/>
            <person name="Dyer P.S."/>
            <person name="Fillinger S."/>
            <person name="Fournier E."/>
            <person name="Gout L."/>
            <person name="Hahn M."/>
            <person name="Kohn L."/>
            <person name="Lapalu N."/>
            <person name="Plummer K.M."/>
            <person name="Pradier J.M."/>
            <person name="Quevillon E."/>
            <person name="Sharon A."/>
            <person name="Simon A."/>
            <person name="ten Have A."/>
            <person name="Tudzynski B."/>
            <person name="Tudzynski P."/>
            <person name="Wincker P."/>
            <person name="Andrew M."/>
            <person name="Anthouard V."/>
            <person name="Beever R.E."/>
            <person name="Beffa R."/>
            <person name="Benoit I."/>
            <person name="Bouzid O."/>
            <person name="Brault B."/>
            <person name="Chen Z."/>
            <person name="Choquer M."/>
            <person name="Collemare J."/>
            <person name="Cotton P."/>
            <person name="Danchin E.G."/>
            <person name="Da Silva C."/>
            <person name="Gautier A."/>
            <person name="Giraud C."/>
            <person name="Giraud T."/>
            <person name="Gonzalez C."/>
            <person name="Grossetete S."/>
            <person name="Guldener U."/>
            <person name="Henrissat B."/>
            <person name="Howlett B.J."/>
            <person name="Kodira C."/>
            <person name="Kretschmer M."/>
            <person name="Lappartient A."/>
            <person name="Leroch M."/>
            <person name="Levis C."/>
            <person name="Mauceli E."/>
            <person name="Neuveglise C."/>
            <person name="Oeser B."/>
            <person name="Pearson M."/>
            <person name="Poulain J."/>
            <person name="Poussereau N."/>
            <person name="Quesneville H."/>
            <person name="Rascle C."/>
            <person name="Schumacher J."/>
            <person name="Segurens B."/>
            <person name="Sexton A."/>
            <person name="Silva E."/>
            <person name="Sirven C."/>
            <person name="Soanes D.M."/>
            <person name="Talbot N.J."/>
            <person name="Templeton M."/>
            <person name="Yandava C."/>
            <person name="Yarden O."/>
            <person name="Zeng Q."/>
            <person name="Rollins J.A."/>
            <person name="Lebrun M.H."/>
            <person name="Dickman M."/>
        </authorList>
    </citation>
    <scope>NUCLEOTIDE SEQUENCE [LARGE SCALE GENOMIC DNA]</scope>
    <source>
        <strain evidence="2">T4</strain>
    </source>
</reference>
<dbReference type="OrthoDB" id="406838at2759"/>
<gene>
    <name evidence="1" type="ORF">BofuT4_P158240.1</name>
</gene>
<sequence>MSQGVTISTTRNDVESISPDAALWLQNWEAKKWSDVDVNGVSQSTGWSSWVSTGKQNFSPPVVTHYGAATANTFAVFVIGLNHLPYGGISTSDTDFTWTAIGDGVKKLRSGSLAALDRSYDQSMSIVGVELTTGELLHTWTNIGTWANSWETKTGAGYCLSNPTIMKPTSISVSPGKIDVFGIGLDGYIYRSSATLTGSEVGSFTRTCIGATSISSPKVQVTSPGVVSVTTRKSKGVYQQIVYESSTGVWTPQGGMTEITPSD</sequence>
<dbReference type="STRING" id="999810.G2YUY0"/>
<dbReference type="Proteomes" id="UP000008177">
    <property type="component" value="Unplaced contigs"/>
</dbReference>
<evidence type="ECO:0000313" key="1">
    <source>
        <dbReference type="EMBL" id="CCD55428.1"/>
    </source>
</evidence>
<name>G2YUY0_BOTF4</name>
<organism evidence="1 2">
    <name type="scientific">Botryotinia fuckeliana (strain T4)</name>
    <name type="common">Noble rot fungus</name>
    <name type="synonym">Botrytis cinerea</name>
    <dbReference type="NCBI Taxonomy" id="999810"/>
    <lineage>
        <taxon>Eukaryota</taxon>
        <taxon>Fungi</taxon>
        <taxon>Dikarya</taxon>
        <taxon>Ascomycota</taxon>
        <taxon>Pezizomycotina</taxon>
        <taxon>Leotiomycetes</taxon>
        <taxon>Helotiales</taxon>
        <taxon>Sclerotiniaceae</taxon>
        <taxon>Botrytis</taxon>
    </lineage>
</organism>
<proteinExistence type="predicted"/>
<protein>
    <submittedName>
        <fullName evidence="1">Uncharacterized protein</fullName>
    </submittedName>
</protein>
<evidence type="ECO:0000313" key="2">
    <source>
        <dbReference type="Proteomes" id="UP000008177"/>
    </source>
</evidence>